<dbReference type="Gene3D" id="3.30.43.10">
    <property type="entry name" value="Uridine Diphospho-n-acetylenolpyruvylglucosamine Reductase, domain 2"/>
    <property type="match status" value="1"/>
</dbReference>
<keyword evidence="3" id="KW-0560">Oxidoreductase</keyword>
<dbReference type="InterPro" id="IPR002346">
    <property type="entry name" value="Mopterin_DH_FAD-bd"/>
</dbReference>
<evidence type="ECO:0000313" key="6">
    <source>
        <dbReference type="Proteomes" id="UP000185490"/>
    </source>
</evidence>
<dbReference type="Gene3D" id="3.30.465.10">
    <property type="match status" value="1"/>
</dbReference>
<name>A0ABM6GFF9_9BACT</name>
<dbReference type="SUPFAM" id="SSF56176">
    <property type="entry name" value="FAD-binding/transporter-associated domain-like"/>
    <property type="match status" value="1"/>
</dbReference>
<dbReference type="RefSeq" id="WP_012057530.1">
    <property type="nucleotide sequence ID" value="NZ_CP007389.1"/>
</dbReference>
<dbReference type="InterPro" id="IPR016166">
    <property type="entry name" value="FAD-bd_PCMH"/>
</dbReference>
<dbReference type="InterPro" id="IPR005107">
    <property type="entry name" value="CO_DH_flav_C"/>
</dbReference>
<gene>
    <name evidence="5" type="ORF">BW47_07020</name>
</gene>
<evidence type="ECO:0000256" key="1">
    <source>
        <dbReference type="ARBA" id="ARBA00022630"/>
    </source>
</evidence>
<evidence type="ECO:0000259" key="4">
    <source>
        <dbReference type="PROSITE" id="PS51387"/>
    </source>
</evidence>
<protein>
    <submittedName>
        <fullName evidence="5">Molybdopterin dehydrogenase</fullName>
    </submittedName>
</protein>
<evidence type="ECO:0000313" key="5">
    <source>
        <dbReference type="EMBL" id="APT74260.1"/>
    </source>
</evidence>
<feature type="domain" description="FAD-binding PCMH-type" evidence="4">
    <location>
        <begin position="1"/>
        <end position="168"/>
    </location>
</feature>
<dbReference type="Pfam" id="PF00941">
    <property type="entry name" value="FAD_binding_5"/>
    <property type="match status" value="1"/>
</dbReference>
<dbReference type="PROSITE" id="PS51387">
    <property type="entry name" value="FAD_PCMH"/>
    <property type="match status" value="1"/>
</dbReference>
<accession>A0ABM6GFF9</accession>
<dbReference type="InterPro" id="IPR016167">
    <property type="entry name" value="FAD-bd_PCMH_sub1"/>
</dbReference>
<dbReference type="Proteomes" id="UP000185490">
    <property type="component" value="Chromosome"/>
</dbReference>
<evidence type="ECO:0000256" key="2">
    <source>
        <dbReference type="ARBA" id="ARBA00022827"/>
    </source>
</evidence>
<dbReference type="PANTHER" id="PTHR42659:SF2">
    <property type="entry name" value="XANTHINE DEHYDROGENASE SUBUNIT C-RELATED"/>
    <property type="match status" value="1"/>
</dbReference>
<evidence type="ECO:0000256" key="3">
    <source>
        <dbReference type="ARBA" id="ARBA00023002"/>
    </source>
</evidence>
<dbReference type="InterPro" id="IPR036683">
    <property type="entry name" value="CO_DH_flav_C_dom_sf"/>
</dbReference>
<dbReference type="Pfam" id="PF03450">
    <property type="entry name" value="CO_deh_flav_C"/>
    <property type="match status" value="1"/>
</dbReference>
<dbReference type="SMART" id="SM01092">
    <property type="entry name" value="CO_deh_flav_C"/>
    <property type="match status" value="1"/>
</dbReference>
<dbReference type="EMBL" id="CP007389">
    <property type="protein sequence ID" value="APT74260.1"/>
    <property type="molecule type" value="Genomic_DNA"/>
</dbReference>
<keyword evidence="1" id="KW-0285">Flavoprotein</keyword>
<dbReference type="Gene3D" id="3.30.390.50">
    <property type="entry name" value="CO dehydrogenase flavoprotein, C-terminal domain"/>
    <property type="match status" value="1"/>
</dbReference>
<keyword evidence="2" id="KW-0274">FAD</keyword>
<dbReference type="SUPFAM" id="SSF55447">
    <property type="entry name" value="CO dehydrogenase flavoprotein C-terminal domain-like"/>
    <property type="match status" value="1"/>
</dbReference>
<organism evidence="5 6">
    <name type="scientific">Thermosipho melanesiensis</name>
    <dbReference type="NCBI Taxonomy" id="46541"/>
    <lineage>
        <taxon>Bacteria</taxon>
        <taxon>Thermotogati</taxon>
        <taxon>Thermotogota</taxon>
        <taxon>Thermotogae</taxon>
        <taxon>Thermotogales</taxon>
        <taxon>Fervidobacteriaceae</taxon>
        <taxon>Thermosipho</taxon>
    </lineage>
</organism>
<dbReference type="InterPro" id="IPR016169">
    <property type="entry name" value="FAD-bd_PCMH_sub2"/>
</dbReference>
<dbReference type="InterPro" id="IPR036318">
    <property type="entry name" value="FAD-bd_PCMH-like_sf"/>
</dbReference>
<proteinExistence type="predicted"/>
<reference evidence="5 6" key="1">
    <citation type="submission" date="2014-02" db="EMBL/GenBank/DDBJ databases">
        <title>Diversity of Thermotogales isolates from hydrothermal vents.</title>
        <authorList>
            <person name="Haverkamp T.H.A."/>
            <person name="Lossouarn J."/>
            <person name="Geslin C."/>
            <person name="Nesbo C.L."/>
        </authorList>
    </citation>
    <scope>NUCLEOTIDE SEQUENCE [LARGE SCALE GENOMIC DNA]</scope>
    <source>
        <strain evidence="5 6">431</strain>
    </source>
</reference>
<keyword evidence="6" id="KW-1185">Reference proteome</keyword>
<sequence length="276" mass="31476">MIKKYFSPTSLEELENLKSNINGVLFSGGTDLFVKMRYGIIDPEIVIDTKKINTKITCNNRKIFIPMNITYTELLTYIEKEQKNTFLKQVIKLIGSPMIRNRGTPIGNIANASPAGDFLLVSYLLNGQVLIKPSNRIIPIENFVLGPSKINLSQNEFIYGIELDIKENYKFYFEKIGRRNAMVISISSIALLLKEKDGKIEDISVCYGSVAPTILRNKEFEKRLIGEKVSLETFKYIASTFEKLSTPIDDIRATKDERKKLVHNLTIKAFHNLKGW</sequence>
<dbReference type="InterPro" id="IPR051312">
    <property type="entry name" value="Diverse_Substr_Oxidored"/>
</dbReference>
<dbReference type="PANTHER" id="PTHR42659">
    <property type="entry name" value="XANTHINE DEHYDROGENASE SUBUNIT C-RELATED"/>
    <property type="match status" value="1"/>
</dbReference>